<keyword evidence="1" id="KW-0479">Metal-binding</keyword>
<feature type="signal peptide" evidence="3">
    <location>
        <begin position="1"/>
        <end position="20"/>
    </location>
</feature>
<keyword evidence="2" id="KW-0560">Oxidoreductase</keyword>
<dbReference type="PRINTS" id="PR00092">
    <property type="entry name" value="TYROSINASE"/>
</dbReference>
<dbReference type="InterPro" id="IPR002227">
    <property type="entry name" value="Tyrosinase_Cu-bd"/>
</dbReference>
<reference evidence="6" key="1">
    <citation type="submission" date="2022-06" db="EMBL/GenBank/DDBJ databases">
        <authorList>
            <consortium name="SYNGENTA / RWTH Aachen University"/>
        </authorList>
    </citation>
    <scope>NUCLEOTIDE SEQUENCE</scope>
</reference>
<dbReference type="AlphaFoldDB" id="A0AAV0AT52"/>
<dbReference type="PROSITE" id="PS00498">
    <property type="entry name" value="TYROSINASE_2"/>
    <property type="match status" value="1"/>
</dbReference>
<organism evidence="6 7">
    <name type="scientific">Phakopsora pachyrhizi</name>
    <name type="common">Asian soybean rust disease fungus</name>
    <dbReference type="NCBI Taxonomy" id="170000"/>
    <lineage>
        <taxon>Eukaryota</taxon>
        <taxon>Fungi</taxon>
        <taxon>Dikarya</taxon>
        <taxon>Basidiomycota</taxon>
        <taxon>Pucciniomycotina</taxon>
        <taxon>Pucciniomycetes</taxon>
        <taxon>Pucciniales</taxon>
        <taxon>Phakopsoraceae</taxon>
        <taxon>Phakopsora</taxon>
    </lineage>
</organism>
<sequence>MSVKFFWVIIYTLSLYLVKSAPSLFSSVDLIANNSLTNLLNVEGNSNLRAAYGCVQKTSKCDPHLKRLGVRKEWGSLSEEERKNYTNAVLCLQSLPAITSQEEVPGARTRFDDFVATHINKTMSIHGTANFLSWHRYFVLTYEKALQEECNYTGYQPYWDWTKYSNDPYSSPIFDGSDASMSGNGEYSDITDGMGPLHANLRIPPGIGGGCVKSGPFKNMTVNLGPVLLYGFFSGHSGFGYNPRCLKRDISSWVSRRYTNTEKVISLIEDESNISGFQNTLQGRPEQGFLGVHGGGHYTVGGDPGADFFCSPGDPIFYLHHAMIDRVWWIWQNFKDLEERQSALAGTRTMYNIPPSPEATLDDLMDLGVNAPEITISEMMNTAELENWYIYL</sequence>
<feature type="chain" id="PRO_5043706811" description="Tyrosinase copper-binding domain-containing protein" evidence="3">
    <location>
        <begin position="21"/>
        <end position="392"/>
    </location>
</feature>
<comment type="caution">
    <text evidence="6">The sequence shown here is derived from an EMBL/GenBank/DDBJ whole genome shotgun (WGS) entry which is preliminary data.</text>
</comment>
<evidence type="ECO:0000313" key="7">
    <source>
        <dbReference type="Proteomes" id="UP001153365"/>
    </source>
</evidence>
<dbReference type="PROSITE" id="PS00497">
    <property type="entry name" value="TYROSINASE_1"/>
    <property type="match status" value="1"/>
</dbReference>
<evidence type="ECO:0000313" key="6">
    <source>
        <dbReference type="EMBL" id="CAH7671043.1"/>
    </source>
</evidence>
<dbReference type="Gene3D" id="1.10.1280.10">
    <property type="entry name" value="Di-copper center containing domain from catechol oxidase"/>
    <property type="match status" value="1"/>
</dbReference>
<dbReference type="PANTHER" id="PTHR11474">
    <property type="entry name" value="TYROSINASE FAMILY MEMBER"/>
    <property type="match status" value="1"/>
</dbReference>
<dbReference type="InterPro" id="IPR050316">
    <property type="entry name" value="Tyrosinase/Hemocyanin"/>
</dbReference>
<dbReference type="SUPFAM" id="SSF48056">
    <property type="entry name" value="Di-copper centre-containing domain"/>
    <property type="match status" value="1"/>
</dbReference>
<evidence type="ECO:0000256" key="3">
    <source>
        <dbReference type="SAM" id="SignalP"/>
    </source>
</evidence>
<feature type="domain" description="Tyrosinase copper-binding" evidence="4">
    <location>
        <begin position="126"/>
        <end position="143"/>
    </location>
</feature>
<dbReference type="GO" id="GO:0016491">
    <property type="term" value="F:oxidoreductase activity"/>
    <property type="evidence" value="ECO:0007669"/>
    <property type="project" value="UniProtKB-KW"/>
</dbReference>
<dbReference type="Proteomes" id="UP001153365">
    <property type="component" value="Unassembled WGS sequence"/>
</dbReference>
<protein>
    <recommendedName>
        <fullName evidence="4 5">Tyrosinase copper-binding domain-containing protein</fullName>
    </recommendedName>
</protein>
<evidence type="ECO:0000256" key="2">
    <source>
        <dbReference type="ARBA" id="ARBA00023002"/>
    </source>
</evidence>
<name>A0AAV0AT52_PHAPC</name>
<feature type="domain" description="Tyrosinase copper-binding" evidence="5">
    <location>
        <begin position="314"/>
        <end position="325"/>
    </location>
</feature>
<gene>
    <name evidence="6" type="ORF">PPACK8108_LOCUS5794</name>
</gene>
<keyword evidence="3" id="KW-0732">Signal</keyword>
<dbReference type="GO" id="GO:0046872">
    <property type="term" value="F:metal ion binding"/>
    <property type="evidence" value="ECO:0007669"/>
    <property type="project" value="UniProtKB-KW"/>
</dbReference>
<dbReference type="EMBL" id="CALTRL010001122">
    <property type="protein sequence ID" value="CAH7671043.1"/>
    <property type="molecule type" value="Genomic_DNA"/>
</dbReference>
<dbReference type="InterPro" id="IPR008922">
    <property type="entry name" value="Di-copper_centre_dom_sf"/>
</dbReference>
<dbReference type="Pfam" id="PF00264">
    <property type="entry name" value="Tyrosinase"/>
    <property type="match status" value="1"/>
</dbReference>
<proteinExistence type="predicted"/>
<evidence type="ECO:0000256" key="1">
    <source>
        <dbReference type="ARBA" id="ARBA00022723"/>
    </source>
</evidence>
<accession>A0AAV0AT52</accession>
<evidence type="ECO:0000259" key="5">
    <source>
        <dbReference type="PROSITE" id="PS00498"/>
    </source>
</evidence>
<dbReference type="PANTHER" id="PTHR11474:SF125">
    <property type="entry name" value="N-ACETYL-6-HYDROXYTRYPTOPHAN OXIDASE IVOB-RELATED"/>
    <property type="match status" value="1"/>
</dbReference>
<keyword evidence="7" id="KW-1185">Reference proteome</keyword>
<evidence type="ECO:0000259" key="4">
    <source>
        <dbReference type="PROSITE" id="PS00497"/>
    </source>
</evidence>